<dbReference type="PIRSF" id="PIRSF000027">
    <property type="entry name" value="Cytc_c_prime"/>
    <property type="match status" value="1"/>
</dbReference>
<feature type="region of interest" description="Disordered" evidence="6">
    <location>
        <begin position="143"/>
        <end position="164"/>
    </location>
</feature>
<keyword evidence="3" id="KW-0479">Metal-binding</keyword>
<evidence type="ECO:0000256" key="4">
    <source>
        <dbReference type="ARBA" id="ARBA00022982"/>
    </source>
</evidence>
<dbReference type="GO" id="GO:0005506">
    <property type="term" value="F:iron ion binding"/>
    <property type="evidence" value="ECO:0007669"/>
    <property type="project" value="InterPro"/>
</dbReference>
<dbReference type="GO" id="GO:0042597">
    <property type="term" value="C:periplasmic space"/>
    <property type="evidence" value="ECO:0007669"/>
    <property type="project" value="InterPro"/>
</dbReference>
<dbReference type="InterPro" id="IPR012127">
    <property type="entry name" value="Cyt_c_prime"/>
</dbReference>
<feature type="compositionally biased region" description="Basic and acidic residues" evidence="6">
    <location>
        <begin position="143"/>
        <end position="152"/>
    </location>
</feature>
<protein>
    <recommendedName>
        <fullName evidence="8">Cytochrome c domain-containing protein</fullName>
    </recommendedName>
</protein>
<evidence type="ECO:0008006" key="8">
    <source>
        <dbReference type="Google" id="ProtNLM"/>
    </source>
</evidence>
<keyword evidence="2" id="KW-0349">Heme</keyword>
<dbReference type="GO" id="GO:0009055">
    <property type="term" value="F:electron transfer activity"/>
    <property type="evidence" value="ECO:0007669"/>
    <property type="project" value="InterPro"/>
</dbReference>
<name>X0T7Y0_9ZZZZ</name>
<gene>
    <name evidence="7" type="ORF">S01H1_27403</name>
</gene>
<dbReference type="GO" id="GO:0022900">
    <property type="term" value="P:electron transport chain"/>
    <property type="evidence" value="ECO:0007669"/>
    <property type="project" value="InterPro"/>
</dbReference>
<keyword evidence="1" id="KW-0813">Transport</keyword>
<evidence type="ECO:0000256" key="3">
    <source>
        <dbReference type="ARBA" id="ARBA00022723"/>
    </source>
</evidence>
<dbReference type="Gene3D" id="1.20.120.10">
    <property type="entry name" value="Cytochrome c/b562"/>
    <property type="match status" value="1"/>
</dbReference>
<reference evidence="7" key="1">
    <citation type="journal article" date="2014" name="Front. Microbiol.">
        <title>High frequency of phylogenetically diverse reductive dehalogenase-homologous genes in deep subseafloor sedimentary metagenomes.</title>
        <authorList>
            <person name="Kawai M."/>
            <person name="Futagami T."/>
            <person name="Toyoda A."/>
            <person name="Takaki Y."/>
            <person name="Nishi S."/>
            <person name="Hori S."/>
            <person name="Arai W."/>
            <person name="Tsubouchi T."/>
            <person name="Morono Y."/>
            <person name="Uchiyama I."/>
            <person name="Ito T."/>
            <person name="Fujiyama A."/>
            <person name="Inagaki F."/>
            <person name="Takami H."/>
        </authorList>
    </citation>
    <scope>NUCLEOTIDE SEQUENCE</scope>
    <source>
        <strain evidence="7">Expedition CK06-06</strain>
    </source>
</reference>
<sequence length="164" mass="17556">MPRLACTLVLVLMMFAGSAVAQNDEAYVGYRQTLMEGIGSDMAAINDILKYDLPLTRAIQGHARSMAALAELVPAAFQHRTSGGASDAKPSVWDDKMSFERASNELIAAARKLLEVADLGEPTAIGNQVQAVGKTCGDCHESFRKPEAESFKRSGLPGDTPEND</sequence>
<accession>X0T7Y0</accession>
<evidence type="ECO:0000256" key="1">
    <source>
        <dbReference type="ARBA" id="ARBA00022448"/>
    </source>
</evidence>
<dbReference type="SUPFAM" id="SSF47175">
    <property type="entry name" value="Cytochromes"/>
    <property type="match status" value="1"/>
</dbReference>
<evidence type="ECO:0000256" key="2">
    <source>
        <dbReference type="ARBA" id="ARBA00022617"/>
    </source>
</evidence>
<comment type="caution">
    <text evidence="7">The sequence shown here is derived from an EMBL/GenBank/DDBJ whole genome shotgun (WGS) entry which is preliminary data.</text>
</comment>
<evidence type="ECO:0000256" key="6">
    <source>
        <dbReference type="SAM" id="MobiDB-lite"/>
    </source>
</evidence>
<dbReference type="AlphaFoldDB" id="X0T7Y0"/>
<dbReference type="Pfam" id="PF01322">
    <property type="entry name" value="Cytochrom_C_2"/>
    <property type="match status" value="1"/>
</dbReference>
<evidence type="ECO:0000256" key="5">
    <source>
        <dbReference type="ARBA" id="ARBA00023004"/>
    </source>
</evidence>
<dbReference type="InterPro" id="IPR010980">
    <property type="entry name" value="Cyt_c/b562"/>
</dbReference>
<dbReference type="GO" id="GO:0020037">
    <property type="term" value="F:heme binding"/>
    <property type="evidence" value="ECO:0007669"/>
    <property type="project" value="InterPro"/>
</dbReference>
<dbReference type="InterPro" id="IPR002321">
    <property type="entry name" value="Cyt_c_II"/>
</dbReference>
<dbReference type="EMBL" id="BARS01016680">
    <property type="protein sequence ID" value="GAF89583.1"/>
    <property type="molecule type" value="Genomic_DNA"/>
</dbReference>
<proteinExistence type="predicted"/>
<keyword evidence="4" id="KW-0249">Electron transport</keyword>
<dbReference type="PROSITE" id="PS51009">
    <property type="entry name" value="CYTCII"/>
    <property type="match status" value="1"/>
</dbReference>
<evidence type="ECO:0000313" key="7">
    <source>
        <dbReference type="EMBL" id="GAF89583.1"/>
    </source>
</evidence>
<organism evidence="7">
    <name type="scientific">marine sediment metagenome</name>
    <dbReference type="NCBI Taxonomy" id="412755"/>
    <lineage>
        <taxon>unclassified sequences</taxon>
        <taxon>metagenomes</taxon>
        <taxon>ecological metagenomes</taxon>
    </lineage>
</organism>
<keyword evidence="5" id="KW-0408">Iron</keyword>